<proteinExistence type="inferred from homology"/>
<dbReference type="STRING" id="252246.SAMN05421799_101386"/>
<dbReference type="GO" id="GO:0016829">
    <property type="term" value="F:lyase activity"/>
    <property type="evidence" value="ECO:0007669"/>
    <property type="project" value="UniProtKB-KW"/>
</dbReference>
<evidence type="ECO:0000256" key="4">
    <source>
        <dbReference type="ARBA" id="ARBA00023239"/>
    </source>
</evidence>
<keyword evidence="7" id="KW-1185">Reference proteome</keyword>
<name>A0A1N7K6Y8_9BACL</name>
<dbReference type="InterPro" id="IPR013785">
    <property type="entry name" value="Aldolase_TIM"/>
</dbReference>
<dbReference type="Proteomes" id="UP000186156">
    <property type="component" value="Unassembled WGS sequence"/>
</dbReference>
<dbReference type="Gene3D" id="3.20.20.70">
    <property type="entry name" value="Aldolase class I"/>
    <property type="match status" value="1"/>
</dbReference>
<dbReference type="CDD" id="cd00452">
    <property type="entry name" value="KDPG_aldolase"/>
    <property type="match status" value="1"/>
</dbReference>
<gene>
    <name evidence="6" type="ORF">SAMN05421799_101386</name>
</gene>
<dbReference type="NCBIfam" id="TIGR01182">
    <property type="entry name" value="eda"/>
    <property type="match status" value="1"/>
</dbReference>
<dbReference type="SUPFAM" id="SSF51569">
    <property type="entry name" value="Aldolase"/>
    <property type="match status" value="1"/>
</dbReference>
<evidence type="ECO:0000313" key="6">
    <source>
        <dbReference type="EMBL" id="SIS57342.1"/>
    </source>
</evidence>
<keyword evidence="4" id="KW-0456">Lyase</keyword>
<protein>
    <submittedName>
        <fullName evidence="6">2-keto-3-deoxy-phosphogluconate aldolase</fullName>
    </submittedName>
</protein>
<reference evidence="7" key="1">
    <citation type="submission" date="2017-01" db="EMBL/GenBank/DDBJ databases">
        <authorList>
            <person name="Varghese N."/>
            <person name="Submissions S."/>
        </authorList>
    </citation>
    <scope>NUCLEOTIDE SEQUENCE [LARGE SCALE GENOMIC DNA]</scope>
    <source>
        <strain evidence="7">DSM 16176</strain>
    </source>
</reference>
<dbReference type="EMBL" id="FTOO01000001">
    <property type="protein sequence ID" value="SIS57342.1"/>
    <property type="molecule type" value="Genomic_DNA"/>
</dbReference>
<comment type="subunit">
    <text evidence="3">Homotrimer.</text>
</comment>
<evidence type="ECO:0000256" key="1">
    <source>
        <dbReference type="ARBA" id="ARBA00004761"/>
    </source>
</evidence>
<dbReference type="Pfam" id="PF01081">
    <property type="entry name" value="Aldolase"/>
    <property type="match status" value="1"/>
</dbReference>
<comment type="pathway">
    <text evidence="1">Carbohydrate acid metabolism.</text>
</comment>
<evidence type="ECO:0000256" key="3">
    <source>
        <dbReference type="ARBA" id="ARBA00011233"/>
    </source>
</evidence>
<dbReference type="OrthoDB" id="9802667at2"/>
<dbReference type="RefSeq" id="WP_076344477.1">
    <property type="nucleotide sequence ID" value="NZ_FTOO01000001.1"/>
</dbReference>
<comment type="similarity">
    <text evidence="2">Belongs to the KHG/KDPG aldolase family.</text>
</comment>
<dbReference type="PANTHER" id="PTHR30246:SF1">
    <property type="entry name" value="2-DEHYDRO-3-DEOXY-6-PHOSPHOGALACTONATE ALDOLASE-RELATED"/>
    <property type="match status" value="1"/>
</dbReference>
<sequence length="208" mass="21960">MNVVSMLEEEKVVAVLRRLPSDTFLDVVRALLDGGVRAIEVTMDAPDGAELIQRARAALGDRVLLGAGTVFTREQMRAAKEAGASFFVSPHLDVDLLAAAEAWGVPMVPGVLTPSEIAAALRHGAQAVKIFPGSLVGPSYLRDLRGPFKDLKAMVTGGVGEENARAFLDAGAVAVGVGSSLFPKSDIEARDFASIAKRAERLVRLVRG</sequence>
<dbReference type="InterPro" id="IPR000887">
    <property type="entry name" value="Aldlse_KDPG_KHG"/>
</dbReference>
<evidence type="ECO:0000313" key="7">
    <source>
        <dbReference type="Proteomes" id="UP000186156"/>
    </source>
</evidence>
<evidence type="ECO:0000256" key="2">
    <source>
        <dbReference type="ARBA" id="ARBA00006906"/>
    </source>
</evidence>
<dbReference type="AlphaFoldDB" id="A0A1N7K6Y8"/>
<evidence type="ECO:0000256" key="5">
    <source>
        <dbReference type="ARBA" id="ARBA00023277"/>
    </source>
</evidence>
<keyword evidence="5" id="KW-0119">Carbohydrate metabolism</keyword>
<dbReference type="PANTHER" id="PTHR30246">
    <property type="entry name" value="2-KETO-3-DEOXY-6-PHOSPHOGLUCONATE ALDOLASE"/>
    <property type="match status" value="1"/>
</dbReference>
<accession>A0A1N7K6Y8</accession>
<organism evidence="6 7">
    <name type="scientific">Alicyclobacillus vulcanalis</name>
    <dbReference type="NCBI Taxonomy" id="252246"/>
    <lineage>
        <taxon>Bacteria</taxon>
        <taxon>Bacillati</taxon>
        <taxon>Bacillota</taxon>
        <taxon>Bacilli</taxon>
        <taxon>Bacillales</taxon>
        <taxon>Alicyclobacillaceae</taxon>
        <taxon>Alicyclobacillus</taxon>
    </lineage>
</organism>